<dbReference type="Proteomes" id="UP001060919">
    <property type="component" value="Chromosome"/>
</dbReference>
<dbReference type="EMBL" id="AP026867">
    <property type="protein sequence ID" value="BDS13091.1"/>
    <property type="molecule type" value="Genomic_DNA"/>
</dbReference>
<protein>
    <submittedName>
        <fullName evidence="1">Uncharacterized protein</fullName>
    </submittedName>
</protein>
<name>A0A916DVF6_9BACT</name>
<dbReference type="RefSeq" id="WP_264788397.1">
    <property type="nucleotide sequence ID" value="NZ_AP026867.1"/>
</dbReference>
<keyword evidence="2" id="KW-1185">Reference proteome</keyword>
<sequence length="224" mass="26100">MMLLNEENAKWLGKKLNGHNEVNSILFDKKTLLIKISRKKGQSFILCVISESDVKLSFIKKLMMYFHKIETDPHFIVNIPKEAYVEGDVFTYLDNAGINYGGIGDLYRFINQLTNTPYLNPEANFILRAVKQHSKVASINRIDSRRYLIRRWNLPEVRILALNDYDFGVESVRLGKEKYNKFDAILTSNPNARISLSARRVAKELNIKILKFGELLRELNFEWK</sequence>
<gene>
    <name evidence="1" type="ORF">AsAng_0038190</name>
</gene>
<evidence type="ECO:0000313" key="2">
    <source>
        <dbReference type="Proteomes" id="UP001060919"/>
    </source>
</evidence>
<accession>A0A916DVF6</accession>
<evidence type="ECO:0000313" key="1">
    <source>
        <dbReference type="EMBL" id="BDS13091.1"/>
    </source>
</evidence>
<dbReference type="KEGG" id="aup:AsAng_0038190"/>
<proteinExistence type="predicted"/>
<organism evidence="1 2">
    <name type="scientific">Aureispira anguillae</name>
    <dbReference type="NCBI Taxonomy" id="2864201"/>
    <lineage>
        <taxon>Bacteria</taxon>
        <taxon>Pseudomonadati</taxon>
        <taxon>Bacteroidota</taxon>
        <taxon>Saprospiria</taxon>
        <taxon>Saprospirales</taxon>
        <taxon>Saprospiraceae</taxon>
        <taxon>Aureispira</taxon>
    </lineage>
</organism>
<dbReference type="AlphaFoldDB" id="A0A916DVF6"/>
<reference evidence="1" key="1">
    <citation type="submission" date="2022-09" db="EMBL/GenBank/DDBJ databases">
        <title>Aureispira anguillicida sp. nov., isolated from Leptocephalus of Japanese eel Anguilla japonica.</title>
        <authorList>
            <person name="Yuasa K."/>
            <person name="Mekata T."/>
            <person name="Ikunari K."/>
        </authorList>
    </citation>
    <scope>NUCLEOTIDE SEQUENCE</scope>
    <source>
        <strain evidence="1">EL160426</strain>
    </source>
</reference>